<evidence type="ECO:0000313" key="8">
    <source>
        <dbReference type="EMBL" id="CAK9042829.1"/>
    </source>
</evidence>
<dbReference type="Gene3D" id="3.10.20.90">
    <property type="entry name" value="Phosphatidylinositol 3-kinase Catalytic Subunit, Chain A, domain 1"/>
    <property type="match status" value="1"/>
</dbReference>
<dbReference type="NCBIfam" id="TIGR00365">
    <property type="entry name" value="Grx4 family monothiol glutaredoxin"/>
    <property type="match status" value="1"/>
</dbReference>
<dbReference type="Pfam" id="PF00462">
    <property type="entry name" value="Glutaredoxin"/>
    <property type="match status" value="1"/>
</dbReference>
<dbReference type="InterPro" id="IPR033658">
    <property type="entry name" value="GRX_PICOT-like"/>
</dbReference>
<dbReference type="CDD" id="cd03028">
    <property type="entry name" value="GRX_PICOT_like"/>
    <property type="match status" value="1"/>
</dbReference>
<dbReference type="Proteomes" id="UP001642484">
    <property type="component" value="Unassembled WGS sequence"/>
</dbReference>
<dbReference type="SUPFAM" id="SSF52833">
    <property type="entry name" value="Thioredoxin-like"/>
    <property type="match status" value="1"/>
</dbReference>
<name>A0ABP0LWC5_9DINO</name>
<organism evidence="8 10">
    <name type="scientific">Durusdinium trenchii</name>
    <dbReference type="NCBI Taxonomy" id="1381693"/>
    <lineage>
        <taxon>Eukaryota</taxon>
        <taxon>Sar</taxon>
        <taxon>Alveolata</taxon>
        <taxon>Dinophyceae</taxon>
        <taxon>Suessiales</taxon>
        <taxon>Symbiodiniaceae</taxon>
        <taxon>Durusdinium</taxon>
    </lineage>
</organism>
<dbReference type="InterPro" id="IPR002634">
    <property type="entry name" value="BolA"/>
</dbReference>
<feature type="region of interest" description="Disordered" evidence="6">
    <location>
        <begin position="154"/>
        <end position="196"/>
    </location>
</feature>
<dbReference type="InterPro" id="IPR002109">
    <property type="entry name" value="Glutaredoxin"/>
</dbReference>
<reference evidence="8 10" key="1">
    <citation type="submission" date="2024-02" db="EMBL/GenBank/DDBJ databases">
        <authorList>
            <person name="Chen Y."/>
            <person name="Shah S."/>
            <person name="Dougan E. K."/>
            <person name="Thang M."/>
            <person name="Chan C."/>
        </authorList>
    </citation>
    <scope>NUCLEOTIDE SEQUENCE [LARGE SCALE GENOMIC DNA]</scope>
</reference>
<dbReference type="EMBL" id="CAXAMN010014236">
    <property type="protein sequence ID" value="CAK9042852.1"/>
    <property type="molecule type" value="Genomic_DNA"/>
</dbReference>
<evidence type="ECO:0000256" key="5">
    <source>
        <dbReference type="ARBA" id="ARBA00023284"/>
    </source>
</evidence>
<dbReference type="InterPro" id="IPR036249">
    <property type="entry name" value="Thioredoxin-like_sf"/>
</dbReference>
<dbReference type="Pfam" id="PF01722">
    <property type="entry name" value="BolA"/>
    <property type="match status" value="1"/>
</dbReference>
<evidence type="ECO:0000256" key="1">
    <source>
        <dbReference type="ARBA" id="ARBA00022714"/>
    </source>
</evidence>
<evidence type="ECO:0000256" key="2">
    <source>
        <dbReference type="ARBA" id="ARBA00022723"/>
    </source>
</evidence>
<accession>A0ABP0LWC5</accession>
<protein>
    <recommendedName>
        <fullName evidence="7">Glutaredoxin domain-containing protein</fullName>
    </recommendedName>
</protein>
<feature type="domain" description="Glutaredoxin" evidence="7">
    <location>
        <begin position="232"/>
        <end position="299"/>
    </location>
</feature>
<evidence type="ECO:0000256" key="4">
    <source>
        <dbReference type="ARBA" id="ARBA00023014"/>
    </source>
</evidence>
<keyword evidence="2" id="KW-0479">Metal-binding</keyword>
<keyword evidence="4" id="KW-0411">Iron-sulfur</keyword>
<evidence type="ECO:0000259" key="7">
    <source>
        <dbReference type="Pfam" id="PF00462"/>
    </source>
</evidence>
<proteinExistence type="predicted"/>
<dbReference type="Gene3D" id="3.40.30.10">
    <property type="entry name" value="Glutaredoxin"/>
    <property type="match status" value="1"/>
</dbReference>
<dbReference type="PANTHER" id="PTHR10293:SF16">
    <property type="entry name" value="GLUTAREDOXIN-RELATED PROTEIN 5, MITOCHONDRIAL"/>
    <property type="match status" value="1"/>
</dbReference>
<dbReference type="EMBL" id="CAXAMN010014225">
    <property type="protein sequence ID" value="CAK9042829.1"/>
    <property type="molecule type" value="Genomic_DNA"/>
</dbReference>
<evidence type="ECO:0000313" key="10">
    <source>
        <dbReference type="Proteomes" id="UP001642484"/>
    </source>
</evidence>
<comment type="caution">
    <text evidence="8">The sequence shown here is derived from an EMBL/GenBank/DDBJ whole genome shotgun (WGS) entry which is preliminary data.</text>
</comment>
<keyword evidence="10" id="KW-1185">Reference proteome</keyword>
<dbReference type="InterPro" id="IPR004480">
    <property type="entry name" value="Monothiol_GRX-rel"/>
</dbReference>
<gene>
    <name evidence="8" type="ORF">CCMP2556_LOCUS22744</name>
    <name evidence="9" type="ORF">CCMP2556_LOCUS22750</name>
</gene>
<evidence type="ECO:0000256" key="3">
    <source>
        <dbReference type="ARBA" id="ARBA00023004"/>
    </source>
</evidence>
<keyword evidence="3" id="KW-0408">Iron</keyword>
<dbReference type="PANTHER" id="PTHR10293">
    <property type="entry name" value="GLUTAREDOXIN FAMILY MEMBER"/>
    <property type="match status" value="1"/>
</dbReference>
<keyword evidence="5" id="KW-0676">Redox-active center</keyword>
<dbReference type="SUPFAM" id="SSF82657">
    <property type="entry name" value="BolA-like"/>
    <property type="match status" value="1"/>
</dbReference>
<keyword evidence="1" id="KW-0001">2Fe-2S</keyword>
<evidence type="ECO:0000313" key="9">
    <source>
        <dbReference type="EMBL" id="CAK9042852.1"/>
    </source>
</evidence>
<dbReference type="PROSITE" id="PS51354">
    <property type="entry name" value="GLUTAREDOXIN_2"/>
    <property type="match status" value="1"/>
</dbReference>
<evidence type="ECO:0000256" key="6">
    <source>
        <dbReference type="SAM" id="MobiDB-lite"/>
    </source>
</evidence>
<sequence length="449" mass="47813">MPRTSGARLGAALAVACGVACSTTFIGAWRRMPAVHKVERWAESDTELMVPPMTEAPIFLTPVDVVTGELDVSSLPEEMGVYAVYDGDERLQYIGLSRNMQKSVATHAKAIGIKEVGDLIGSVRCAEMPDGSKEELKSTWEVWLKDHLGNGGEIPVGNLPENAPGADPRWRSKGAQAKPSLNLGGVAGTNLPSPPACLPQQVSQPHVSLHQGIASQAEAMDAVRQAVEENPIVLFMKGTPAMPQCGFSARTSGLLREIGVPFETVNVLDEANNPGVREAVKEFGQWPTIPQLYVAGQLVGGADIVMEMYQQGELEQMLVMANEGAGATGDAKGKSSSSAEYATGNVKLIDDPNRPTATDLCRALDKSFALVDLKVVDESAAHEGDAGALEMGLTSESHFSVTIVSPDFASLTRVQRQQKVYEALGGVMPRIHALSLVTRTPEETDDDGQ</sequence>
<dbReference type="InterPro" id="IPR036065">
    <property type="entry name" value="BolA-like_sf"/>
</dbReference>